<evidence type="ECO:0000313" key="14">
    <source>
        <dbReference type="RefSeq" id="XP_002741535.1"/>
    </source>
</evidence>
<comment type="function">
    <text evidence="1 10">Accessory subunit of the mitochondrial membrane respiratory chain NADH dehydrogenase (Complex I), that is believed not to be involved in catalysis. Complex I functions in the transfer of electrons from NADH to the respiratory chain. The immediate electron acceptor for the enzyme is believed to be ubiquinone.</text>
</comment>
<dbReference type="Proteomes" id="UP000694865">
    <property type="component" value="Unplaced"/>
</dbReference>
<protein>
    <recommendedName>
        <fullName evidence="3 10">NADH dehydrogenase [ubiquinone] 1 alpha subcomplex subunit 8</fullName>
    </recommendedName>
</protein>
<feature type="region of interest" description="Disordered" evidence="11">
    <location>
        <begin position="134"/>
        <end position="159"/>
    </location>
</feature>
<evidence type="ECO:0000256" key="9">
    <source>
        <dbReference type="ARBA" id="ARBA00023157"/>
    </source>
</evidence>
<dbReference type="PANTHER" id="PTHR13344">
    <property type="entry name" value="NADH-UBIQUINONE OXIDOREDUCTASE"/>
    <property type="match status" value="1"/>
</dbReference>
<keyword evidence="7 10" id="KW-0249">Electron transport</keyword>
<evidence type="ECO:0000259" key="12">
    <source>
        <dbReference type="Pfam" id="PF06747"/>
    </source>
</evidence>
<gene>
    <name evidence="14" type="primary">LOC100371387</name>
</gene>
<evidence type="ECO:0000256" key="4">
    <source>
        <dbReference type="ARBA" id="ARBA00022448"/>
    </source>
</evidence>
<keyword evidence="8 10" id="KW-0496">Mitochondrion</keyword>
<reference evidence="14" key="1">
    <citation type="submission" date="2025-08" db="UniProtKB">
        <authorList>
            <consortium name="RefSeq"/>
        </authorList>
    </citation>
    <scope>IDENTIFICATION</scope>
    <source>
        <tissue evidence="14">Testes</tissue>
    </source>
</reference>
<evidence type="ECO:0000256" key="3">
    <source>
        <dbReference type="ARBA" id="ARBA00016384"/>
    </source>
</evidence>
<evidence type="ECO:0000256" key="2">
    <source>
        <dbReference type="ARBA" id="ARBA00010705"/>
    </source>
</evidence>
<dbReference type="PANTHER" id="PTHR13344:SF0">
    <property type="entry name" value="NADH DEHYDROGENASE [UBIQUINONE] 1 ALPHA SUBCOMPLEX SUBUNIT 8"/>
    <property type="match status" value="1"/>
</dbReference>
<organism evidence="13 14">
    <name type="scientific">Saccoglossus kowalevskii</name>
    <name type="common">Acorn worm</name>
    <dbReference type="NCBI Taxonomy" id="10224"/>
    <lineage>
        <taxon>Eukaryota</taxon>
        <taxon>Metazoa</taxon>
        <taxon>Hemichordata</taxon>
        <taxon>Enteropneusta</taxon>
        <taxon>Harrimaniidae</taxon>
        <taxon>Saccoglossus</taxon>
    </lineage>
</organism>
<accession>A0ABM0H0K1</accession>
<feature type="domain" description="CHCH" evidence="12">
    <location>
        <begin position="78"/>
        <end position="110"/>
    </location>
</feature>
<keyword evidence="10" id="KW-0999">Mitochondrion inner membrane</keyword>
<dbReference type="InterPro" id="IPR010625">
    <property type="entry name" value="CHCH"/>
</dbReference>
<keyword evidence="9" id="KW-1015">Disulfide bond</keyword>
<evidence type="ECO:0000256" key="6">
    <source>
        <dbReference type="ARBA" id="ARBA00022737"/>
    </source>
</evidence>
<feature type="compositionally biased region" description="Basic and acidic residues" evidence="11">
    <location>
        <begin position="143"/>
        <end position="159"/>
    </location>
</feature>
<evidence type="ECO:0000256" key="7">
    <source>
        <dbReference type="ARBA" id="ARBA00022982"/>
    </source>
</evidence>
<keyword evidence="6" id="KW-0677">Repeat</keyword>
<evidence type="ECO:0000256" key="5">
    <source>
        <dbReference type="ARBA" id="ARBA00022660"/>
    </source>
</evidence>
<evidence type="ECO:0000256" key="1">
    <source>
        <dbReference type="ARBA" id="ARBA00003195"/>
    </source>
</evidence>
<evidence type="ECO:0000256" key="11">
    <source>
        <dbReference type="SAM" id="MobiDB-lite"/>
    </source>
</evidence>
<sequence>MPHVPELPCSEELQTPEVPVTSAVLKAAAHHYGRQCDIPNKQFMLCRHEEQDPRKCLTEGRAVSQCMVDFLQTVKLHCNESFTQYWTCLDKNEQKFHECRKQQQKFDDCVLDNLGWIRPEMGELTQTTVVKTDRPVPVSKARPKPDPVVRNKPPEDIQPAKRGSRFFFF</sequence>
<dbReference type="PIRSF" id="PIRSF017016">
    <property type="entry name" value="NDUA8"/>
    <property type="match status" value="1"/>
</dbReference>
<dbReference type="GeneID" id="100371387"/>
<evidence type="ECO:0000313" key="13">
    <source>
        <dbReference type="Proteomes" id="UP000694865"/>
    </source>
</evidence>
<dbReference type="Gene3D" id="1.10.287.2900">
    <property type="match status" value="1"/>
</dbReference>
<name>A0ABM0H0K1_SACKO</name>
<dbReference type="Pfam" id="PF06747">
    <property type="entry name" value="CHCH"/>
    <property type="match status" value="1"/>
</dbReference>
<dbReference type="PROSITE" id="PS51808">
    <property type="entry name" value="CHCH"/>
    <property type="match status" value="2"/>
</dbReference>
<dbReference type="InterPro" id="IPR016680">
    <property type="entry name" value="NDUFA8"/>
</dbReference>
<evidence type="ECO:0000256" key="10">
    <source>
        <dbReference type="PIRNR" id="PIRNR017016"/>
    </source>
</evidence>
<comment type="subcellular location">
    <subcellularLocation>
        <location evidence="10">Mitochondrion inner membrane</location>
    </subcellularLocation>
</comment>
<comment type="similarity">
    <text evidence="2 10">Belongs to the complex I NDUFA8 subunit family.</text>
</comment>
<keyword evidence="13" id="KW-1185">Reference proteome</keyword>
<keyword evidence="10" id="KW-0472">Membrane</keyword>
<evidence type="ECO:0000256" key="8">
    <source>
        <dbReference type="ARBA" id="ARBA00023128"/>
    </source>
</evidence>
<keyword evidence="4 10" id="KW-0813">Transport</keyword>
<proteinExistence type="inferred from homology"/>
<keyword evidence="5 10" id="KW-0679">Respiratory chain</keyword>
<dbReference type="RefSeq" id="XP_002741535.1">
    <property type="nucleotide sequence ID" value="XM_002741489.2"/>
</dbReference>